<accession>A0A7G5EHA2</accession>
<reference evidence="3 4" key="1">
    <citation type="journal article" date="2020" name="G3 (Bethesda)">
        <title>CeMbio - The Caenorhabditis elegans Microbiome Resource.</title>
        <authorList>
            <person name="Dirksen P."/>
            <person name="Assie A."/>
            <person name="Zimmermann J."/>
            <person name="Zhang F."/>
            <person name="Tietje A.M."/>
            <person name="Marsh S.A."/>
            <person name="Felix M.A."/>
            <person name="Shapira M."/>
            <person name="Kaleta C."/>
            <person name="Schulenburg H."/>
            <person name="Samuel B."/>
        </authorList>
    </citation>
    <scope>NUCLEOTIDE SEQUENCE [LARGE SCALE GENOMIC DNA]</scope>
    <source>
        <strain evidence="3 4">BIGb0172</strain>
    </source>
</reference>
<keyword evidence="1" id="KW-0812">Transmembrane</keyword>
<dbReference type="Pfam" id="PF20349">
    <property type="entry name" value="DUF6644"/>
    <property type="match status" value="1"/>
</dbReference>
<dbReference type="EMBL" id="CP058554">
    <property type="protein sequence ID" value="QMV73377.1"/>
    <property type="molecule type" value="Genomic_DNA"/>
</dbReference>
<protein>
    <recommendedName>
        <fullName evidence="2">DUF6644 domain-containing protein</fullName>
    </recommendedName>
</protein>
<feature type="transmembrane region" description="Helical" evidence="1">
    <location>
        <begin position="23"/>
        <end position="46"/>
    </location>
</feature>
<name>A0A7G5EHA2_9BURK</name>
<dbReference type="Proteomes" id="UP000515240">
    <property type="component" value="Chromosome"/>
</dbReference>
<feature type="domain" description="DUF6644" evidence="2">
    <location>
        <begin position="24"/>
        <end position="159"/>
    </location>
</feature>
<evidence type="ECO:0000259" key="2">
    <source>
        <dbReference type="Pfam" id="PF20349"/>
    </source>
</evidence>
<feature type="transmembrane region" description="Helical" evidence="1">
    <location>
        <begin position="99"/>
        <end position="118"/>
    </location>
</feature>
<proteinExistence type="predicted"/>
<organism evidence="3 4">
    <name type="scientific">Comamonas piscis</name>
    <dbReference type="NCBI Taxonomy" id="1562974"/>
    <lineage>
        <taxon>Bacteria</taxon>
        <taxon>Pseudomonadati</taxon>
        <taxon>Pseudomonadota</taxon>
        <taxon>Betaproteobacteria</taxon>
        <taxon>Burkholderiales</taxon>
        <taxon>Comamonadaceae</taxon>
        <taxon>Comamonas</taxon>
    </lineage>
</organism>
<dbReference type="RefSeq" id="WP_182327974.1">
    <property type="nucleotide sequence ID" value="NZ_CP058554.1"/>
</dbReference>
<dbReference type="KEGG" id="cpis:HS961_11345"/>
<dbReference type="InterPro" id="IPR046586">
    <property type="entry name" value="DUF6644"/>
</dbReference>
<dbReference type="AlphaFoldDB" id="A0A7G5EHA2"/>
<sequence length="160" mass="17415">MFWDILGAIERSGAGEVVRTTPFLYPVLMSLHVLGIALLIGPAFIVDLRLLGMARRQVPVTVTMRHLLPLSHLGFGIVLCTGLPMFSAIALAVGESPAAVWKFGLIVIAGFNILIFHQGIYKTVMTWDEEQTPPTSAKIAALISMLCWTGTVFAGRFLAY</sequence>
<keyword evidence="4" id="KW-1185">Reference proteome</keyword>
<keyword evidence="1" id="KW-0472">Membrane</keyword>
<evidence type="ECO:0000313" key="3">
    <source>
        <dbReference type="EMBL" id="QMV73377.1"/>
    </source>
</evidence>
<evidence type="ECO:0000256" key="1">
    <source>
        <dbReference type="SAM" id="Phobius"/>
    </source>
</evidence>
<feature type="transmembrane region" description="Helical" evidence="1">
    <location>
        <begin position="67"/>
        <end position="93"/>
    </location>
</feature>
<gene>
    <name evidence="3" type="ORF">HS961_11345</name>
</gene>
<feature type="transmembrane region" description="Helical" evidence="1">
    <location>
        <begin position="139"/>
        <end position="159"/>
    </location>
</feature>
<keyword evidence="1" id="KW-1133">Transmembrane helix</keyword>
<evidence type="ECO:0000313" key="4">
    <source>
        <dbReference type="Proteomes" id="UP000515240"/>
    </source>
</evidence>